<feature type="compositionally biased region" description="Basic and acidic residues" evidence="1">
    <location>
        <begin position="1"/>
        <end position="11"/>
    </location>
</feature>
<dbReference type="EMBL" id="JAVDUI010000001">
    <property type="protein sequence ID" value="MDR6891355.1"/>
    <property type="molecule type" value="Genomic_DNA"/>
</dbReference>
<proteinExistence type="predicted"/>
<evidence type="ECO:0000313" key="2">
    <source>
        <dbReference type="EMBL" id="MDR6891355.1"/>
    </source>
</evidence>
<feature type="compositionally biased region" description="Polar residues" evidence="1">
    <location>
        <begin position="13"/>
        <end position="23"/>
    </location>
</feature>
<evidence type="ECO:0000313" key="3">
    <source>
        <dbReference type="Proteomes" id="UP001247307"/>
    </source>
</evidence>
<keyword evidence="3" id="KW-1185">Reference proteome</keyword>
<organism evidence="2 3">
    <name type="scientific">Falsarthrobacter nasiphocae</name>
    <dbReference type="NCBI Taxonomy" id="189863"/>
    <lineage>
        <taxon>Bacteria</taxon>
        <taxon>Bacillati</taxon>
        <taxon>Actinomycetota</taxon>
        <taxon>Actinomycetes</taxon>
        <taxon>Micrococcales</taxon>
        <taxon>Micrococcaceae</taxon>
        <taxon>Falsarthrobacter</taxon>
    </lineage>
</organism>
<protein>
    <submittedName>
        <fullName evidence="2">Uncharacterized protein</fullName>
    </submittedName>
</protein>
<evidence type="ECO:0000256" key="1">
    <source>
        <dbReference type="SAM" id="MobiDB-lite"/>
    </source>
</evidence>
<sequence length="42" mass="4376">MGRPDFDDCIAKDQQSAHPTTSEVGDLGSVLGLLQEGNNGTT</sequence>
<accession>A0AAE4C7E1</accession>
<feature type="region of interest" description="Disordered" evidence="1">
    <location>
        <begin position="1"/>
        <end position="42"/>
    </location>
</feature>
<reference evidence="2" key="1">
    <citation type="submission" date="2023-07" db="EMBL/GenBank/DDBJ databases">
        <title>Sequencing the genomes of 1000 actinobacteria strains.</title>
        <authorList>
            <person name="Klenk H.-P."/>
        </authorList>
    </citation>
    <scope>NUCLEOTIDE SEQUENCE</scope>
    <source>
        <strain evidence="2">DSM 13988</strain>
    </source>
</reference>
<name>A0AAE4C7E1_9MICC</name>
<comment type="caution">
    <text evidence="2">The sequence shown here is derived from an EMBL/GenBank/DDBJ whole genome shotgun (WGS) entry which is preliminary data.</text>
</comment>
<gene>
    <name evidence="2" type="ORF">J2S35_000295</name>
</gene>
<dbReference type="Proteomes" id="UP001247307">
    <property type="component" value="Unassembled WGS sequence"/>
</dbReference>
<dbReference type="AlphaFoldDB" id="A0AAE4C7E1"/>